<dbReference type="Proteomes" id="UP000184513">
    <property type="component" value="Unassembled WGS sequence"/>
</dbReference>
<dbReference type="AlphaFoldDB" id="A0A1M7PDH3"/>
<accession>A0A1M7PDH3</accession>
<dbReference type="RefSeq" id="WP_073095213.1">
    <property type="nucleotide sequence ID" value="NZ_FRCY01000008.1"/>
</dbReference>
<dbReference type="SUPFAM" id="SSF53254">
    <property type="entry name" value="Phosphoglycerate mutase-like"/>
    <property type="match status" value="1"/>
</dbReference>
<proteinExistence type="predicted"/>
<gene>
    <name evidence="1" type="ORF">SAMN04488057_10882</name>
</gene>
<evidence type="ECO:0000313" key="1">
    <source>
        <dbReference type="EMBL" id="SHN14995.1"/>
    </source>
</evidence>
<keyword evidence="2" id="KW-1185">Reference proteome</keyword>
<dbReference type="PANTHER" id="PTHR47623">
    <property type="entry name" value="OS09G0287300 PROTEIN"/>
    <property type="match status" value="1"/>
</dbReference>
<dbReference type="EMBL" id="FRCY01000008">
    <property type="protein sequence ID" value="SHN14995.1"/>
    <property type="molecule type" value="Genomic_DNA"/>
</dbReference>
<sequence>MKKLLICRHAKSSWDQPWLSDRERPLAQRGLRDAPVMAKRLKTNHIFPNKIVSSNAKRALQTAEIYQDEFSKEDVWFEKTPELYHASVREILQLLRKQDNRVKSLFIFGHNPGFTDLINYLGEPLDSLPTAAVFGFTFTTDQWTAISPENASFWFYDFPKNQSPKIL</sequence>
<name>A0A1M7PDH3_9BACT</name>
<protein>
    <submittedName>
        <fullName evidence="1">Phosphohistidine phosphatase</fullName>
    </submittedName>
</protein>
<dbReference type="CDD" id="cd07067">
    <property type="entry name" value="HP_PGM_like"/>
    <property type="match status" value="1"/>
</dbReference>
<dbReference type="Gene3D" id="3.40.50.1240">
    <property type="entry name" value="Phosphoglycerate mutase-like"/>
    <property type="match status" value="1"/>
</dbReference>
<dbReference type="InterPro" id="IPR029033">
    <property type="entry name" value="His_PPase_superfam"/>
</dbReference>
<dbReference type="InterPro" id="IPR013078">
    <property type="entry name" value="His_Pase_superF_clade-1"/>
</dbReference>
<dbReference type="Pfam" id="PF00300">
    <property type="entry name" value="His_Phos_1"/>
    <property type="match status" value="1"/>
</dbReference>
<dbReference type="OrthoDB" id="9810154at2"/>
<reference evidence="1 2" key="1">
    <citation type="submission" date="2016-11" db="EMBL/GenBank/DDBJ databases">
        <authorList>
            <person name="Jaros S."/>
            <person name="Januszkiewicz K."/>
            <person name="Wedrychowicz H."/>
        </authorList>
    </citation>
    <scope>NUCLEOTIDE SEQUENCE [LARGE SCALE GENOMIC DNA]</scope>
    <source>
        <strain evidence="1 2">CGMCC 1.6102</strain>
    </source>
</reference>
<dbReference type="PANTHER" id="PTHR47623:SF1">
    <property type="entry name" value="OS09G0287300 PROTEIN"/>
    <property type="match status" value="1"/>
</dbReference>
<organism evidence="1 2">
    <name type="scientific">Cyclobacterium lianum</name>
    <dbReference type="NCBI Taxonomy" id="388280"/>
    <lineage>
        <taxon>Bacteria</taxon>
        <taxon>Pseudomonadati</taxon>
        <taxon>Bacteroidota</taxon>
        <taxon>Cytophagia</taxon>
        <taxon>Cytophagales</taxon>
        <taxon>Cyclobacteriaceae</taxon>
        <taxon>Cyclobacterium</taxon>
    </lineage>
</organism>
<evidence type="ECO:0000313" key="2">
    <source>
        <dbReference type="Proteomes" id="UP000184513"/>
    </source>
</evidence>
<dbReference type="STRING" id="388280.SAMN04488057_10882"/>